<evidence type="ECO:0000313" key="4">
    <source>
        <dbReference type="Proteomes" id="UP000295399"/>
    </source>
</evidence>
<keyword evidence="3" id="KW-0966">Cell projection</keyword>
<dbReference type="AlphaFoldDB" id="A0A4R2PGU1"/>
<dbReference type="InterPro" id="IPR053716">
    <property type="entry name" value="Flag_assembly_chemotaxis_eff"/>
</dbReference>
<feature type="coiled-coil region" evidence="1">
    <location>
        <begin position="2"/>
        <end position="36"/>
    </location>
</feature>
<evidence type="ECO:0000256" key="2">
    <source>
        <dbReference type="SAM" id="MobiDB-lite"/>
    </source>
</evidence>
<protein>
    <submittedName>
        <fullName evidence="3">Flagellar export protein FliJ</fullName>
    </submittedName>
</protein>
<dbReference type="Proteomes" id="UP000295399">
    <property type="component" value="Unassembled WGS sequence"/>
</dbReference>
<comment type="caution">
    <text evidence="3">The sequence shown here is derived from an EMBL/GenBank/DDBJ whole genome shotgun (WGS) entry which is preliminary data.</text>
</comment>
<dbReference type="Gene3D" id="1.10.287.1700">
    <property type="match status" value="1"/>
</dbReference>
<feature type="region of interest" description="Disordered" evidence="2">
    <location>
        <begin position="111"/>
        <end position="145"/>
    </location>
</feature>
<proteinExistence type="predicted"/>
<gene>
    <name evidence="3" type="ORF">EV659_10573</name>
</gene>
<keyword evidence="3" id="KW-0282">Flagellum</keyword>
<evidence type="ECO:0000256" key="1">
    <source>
        <dbReference type="SAM" id="Coils"/>
    </source>
</evidence>
<name>A0A4R2PGU1_RHOSA</name>
<feature type="compositionally biased region" description="Basic and acidic residues" evidence="2">
    <location>
        <begin position="111"/>
        <end position="123"/>
    </location>
</feature>
<keyword evidence="1" id="KW-0175">Coiled coil</keyword>
<evidence type="ECO:0000313" key="3">
    <source>
        <dbReference type="EMBL" id="TCP34447.1"/>
    </source>
</evidence>
<dbReference type="InParanoid" id="A0A4R2PGU1"/>
<keyword evidence="3" id="KW-0969">Cilium</keyword>
<sequence length="145" mass="16438">MKRTLRQLIRLSRQQLDEKRREQAEIYARIDQAQGQSEALAQQMADEAVFAQADTMARMAYPAFARAAMDRRAALAERVAALEREAEAKAEEIRQIFEEAKRYEIMLDRQEDAAKRAADRAEQADLDEIGLTRHDPAAGPLAPDP</sequence>
<dbReference type="EMBL" id="SLXO01000005">
    <property type="protein sequence ID" value="TCP34447.1"/>
    <property type="molecule type" value="Genomic_DNA"/>
</dbReference>
<keyword evidence="4" id="KW-1185">Reference proteome</keyword>
<reference evidence="3 4" key="1">
    <citation type="submission" date="2019-03" db="EMBL/GenBank/DDBJ databases">
        <title>Genomic Encyclopedia of Type Strains, Phase IV (KMG-IV): sequencing the most valuable type-strain genomes for metagenomic binning, comparative biology and taxonomic classification.</title>
        <authorList>
            <person name="Goeker M."/>
        </authorList>
    </citation>
    <scope>NUCLEOTIDE SEQUENCE [LARGE SCALE GENOMIC DNA]</scope>
    <source>
        <strain evidence="3 4">DSM 2132</strain>
    </source>
</reference>
<accession>A0A4R2PGU1</accession>
<organism evidence="3 4">
    <name type="scientific">Rhodothalassium salexigens DSM 2132</name>
    <dbReference type="NCBI Taxonomy" id="1188247"/>
    <lineage>
        <taxon>Bacteria</taxon>
        <taxon>Pseudomonadati</taxon>
        <taxon>Pseudomonadota</taxon>
        <taxon>Alphaproteobacteria</taxon>
        <taxon>Rhodothalassiales</taxon>
        <taxon>Rhodothalassiaceae</taxon>
        <taxon>Rhodothalassium</taxon>
    </lineage>
</organism>
<dbReference type="RefSeq" id="WP_132708382.1">
    <property type="nucleotide sequence ID" value="NZ_JACIGF010000005.1"/>
</dbReference>